<comment type="function">
    <text evidence="12">DNA repair enzyme that has both DNA N-glycosylase activity and AP-lyase activity. The DNA N-glycosylase activity releases various damaged pyrimidines from DNA by cleaving the N-glycosidic bond, leaving an AP (apurinic/apyrimidinic) site. The AP-lyase activity cleaves the phosphodiester bond 3' to the AP site by a beta-elimination, leaving a 3'-terminal unsaturated sugar and a product with a terminal 5'-phosphate.</text>
</comment>
<dbReference type="CDD" id="cd00056">
    <property type="entry name" value="ENDO3c"/>
    <property type="match status" value="1"/>
</dbReference>
<dbReference type="EC" id="4.2.99.18" evidence="12"/>
<keyword evidence="4 12" id="KW-0227">DNA damage</keyword>
<dbReference type="SUPFAM" id="SSF48150">
    <property type="entry name" value="DNA-glycosylase"/>
    <property type="match status" value="1"/>
</dbReference>
<dbReference type="SMART" id="SM00478">
    <property type="entry name" value="ENDO3c"/>
    <property type="match status" value="1"/>
</dbReference>
<accession>A0A084JPD7</accession>
<dbReference type="InterPro" id="IPR004036">
    <property type="entry name" value="Endonuclease-III-like_CS2"/>
</dbReference>
<comment type="catalytic activity">
    <reaction evidence="12">
        <text>2'-deoxyribonucleotide-(2'-deoxyribose 5'-phosphate)-2'-deoxyribonucleotide-DNA = a 3'-end 2'-deoxyribonucleotide-(2,3-dehydro-2,3-deoxyribose 5'-phosphate)-DNA + a 5'-end 5'-phospho-2'-deoxyribonucleoside-DNA + H(+)</text>
        <dbReference type="Rhea" id="RHEA:66592"/>
        <dbReference type="Rhea" id="RHEA-COMP:13180"/>
        <dbReference type="Rhea" id="RHEA-COMP:16897"/>
        <dbReference type="Rhea" id="RHEA-COMP:17067"/>
        <dbReference type="ChEBI" id="CHEBI:15378"/>
        <dbReference type="ChEBI" id="CHEBI:136412"/>
        <dbReference type="ChEBI" id="CHEBI:157695"/>
        <dbReference type="ChEBI" id="CHEBI:167181"/>
        <dbReference type="EC" id="4.2.99.18"/>
    </reaction>
</comment>
<proteinExistence type="inferred from homology"/>
<dbReference type="InterPro" id="IPR023170">
    <property type="entry name" value="HhH_base_excis_C"/>
</dbReference>
<keyword evidence="8 12" id="KW-0238">DNA-binding</keyword>
<dbReference type="RefSeq" id="WP_038279437.1">
    <property type="nucleotide sequence ID" value="NZ_JPME01000009.1"/>
</dbReference>
<feature type="domain" description="HhH-GPD" evidence="13">
    <location>
        <begin position="38"/>
        <end position="185"/>
    </location>
</feature>
<dbReference type="GO" id="GO:0046872">
    <property type="term" value="F:metal ion binding"/>
    <property type="evidence" value="ECO:0007669"/>
    <property type="project" value="UniProtKB-KW"/>
</dbReference>
<keyword evidence="3 12" id="KW-0479">Metal-binding</keyword>
<name>A0A084JPD7_9FIRM</name>
<feature type="binding site" evidence="12">
    <location>
        <position position="197"/>
    </location>
    <ligand>
        <name>[4Fe-4S] cluster</name>
        <dbReference type="ChEBI" id="CHEBI:49883"/>
    </ligand>
</feature>
<dbReference type="NCBIfam" id="TIGR01083">
    <property type="entry name" value="nth"/>
    <property type="match status" value="1"/>
</dbReference>
<evidence type="ECO:0000256" key="9">
    <source>
        <dbReference type="ARBA" id="ARBA00023204"/>
    </source>
</evidence>
<protein>
    <recommendedName>
        <fullName evidence="12">Endonuclease III</fullName>
        <ecNumber evidence="12">4.2.99.18</ecNumber>
    </recommendedName>
    <alternativeName>
        <fullName evidence="12">DNA-(apurinic or apyrimidinic site) lyase</fullName>
    </alternativeName>
</protein>
<comment type="similarity">
    <text evidence="1 12">Belongs to the Nth/MutY family.</text>
</comment>
<evidence type="ECO:0000256" key="11">
    <source>
        <dbReference type="ARBA" id="ARBA00023295"/>
    </source>
</evidence>
<feature type="binding site" evidence="12">
    <location>
        <position position="203"/>
    </location>
    <ligand>
        <name>[4Fe-4S] cluster</name>
        <dbReference type="ChEBI" id="CHEBI:49883"/>
    </ligand>
</feature>
<evidence type="ECO:0000313" key="15">
    <source>
        <dbReference type="Proteomes" id="UP000028525"/>
    </source>
</evidence>
<keyword evidence="11 12" id="KW-0326">Glycosidase</keyword>
<dbReference type="InterPro" id="IPR003651">
    <property type="entry name" value="Endonuclease3_FeS-loop_motif"/>
</dbReference>
<keyword evidence="9 12" id="KW-0234">DNA repair</keyword>
<dbReference type="HAMAP" id="MF_00942">
    <property type="entry name" value="Nth"/>
    <property type="match status" value="1"/>
</dbReference>
<dbReference type="Proteomes" id="UP000028525">
    <property type="component" value="Unassembled WGS sequence"/>
</dbReference>
<evidence type="ECO:0000256" key="8">
    <source>
        <dbReference type="ARBA" id="ARBA00023125"/>
    </source>
</evidence>
<dbReference type="FunFam" id="1.10.340.30:FF:000001">
    <property type="entry name" value="Endonuclease III"/>
    <property type="match status" value="1"/>
</dbReference>
<dbReference type="Gene3D" id="1.10.1670.10">
    <property type="entry name" value="Helix-hairpin-Helix base-excision DNA repair enzymes (C-terminal)"/>
    <property type="match status" value="1"/>
</dbReference>
<dbReference type="FunFam" id="1.10.1670.10:FF:000001">
    <property type="entry name" value="Endonuclease III"/>
    <property type="match status" value="1"/>
</dbReference>
<dbReference type="GO" id="GO:0003677">
    <property type="term" value="F:DNA binding"/>
    <property type="evidence" value="ECO:0007669"/>
    <property type="project" value="UniProtKB-UniRule"/>
</dbReference>
<sequence>MRKRNVSNILDKLDQVYGVTKEGFYHQQPWQLLAAIMLSAQSTDKQVEEVLPQLFQRFQTVEQMAEAPLEEIEDSIRSIGLYKNKAKNLKKCCSQIAEEYGGEVPKDMDGVLTLAGVGRKTATLFLADAYGIPGVTVDTHVFRIARRLGWAFGKNPAEVEVELQRVLPKDHWNRINFQLIYHGRAICTARKAKCGECMLREWCEQVIDKDEKGDRKIS</sequence>
<evidence type="ECO:0000256" key="7">
    <source>
        <dbReference type="ARBA" id="ARBA00023014"/>
    </source>
</evidence>
<comment type="cofactor">
    <cofactor evidence="12">
        <name>[4Fe-4S] cluster</name>
        <dbReference type="ChEBI" id="CHEBI:49883"/>
    </cofactor>
    <text evidence="12">Binds 1 [4Fe-4S] cluster.</text>
</comment>
<dbReference type="AlphaFoldDB" id="A0A084JPD7"/>
<dbReference type="InterPro" id="IPR005759">
    <property type="entry name" value="Nth"/>
</dbReference>
<evidence type="ECO:0000256" key="2">
    <source>
        <dbReference type="ARBA" id="ARBA00022485"/>
    </source>
</evidence>
<dbReference type="GO" id="GO:0051539">
    <property type="term" value="F:4 iron, 4 sulfur cluster binding"/>
    <property type="evidence" value="ECO:0007669"/>
    <property type="project" value="UniProtKB-UniRule"/>
</dbReference>
<evidence type="ECO:0000256" key="12">
    <source>
        <dbReference type="HAMAP-Rule" id="MF_00942"/>
    </source>
</evidence>
<dbReference type="Pfam" id="PF00730">
    <property type="entry name" value="HhH-GPD"/>
    <property type="match status" value="1"/>
</dbReference>
<dbReference type="PANTHER" id="PTHR10359:SF18">
    <property type="entry name" value="ENDONUCLEASE III"/>
    <property type="match status" value="1"/>
</dbReference>
<evidence type="ECO:0000256" key="4">
    <source>
        <dbReference type="ARBA" id="ARBA00022763"/>
    </source>
</evidence>
<feature type="binding site" evidence="12">
    <location>
        <position position="194"/>
    </location>
    <ligand>
        <name>[4Fe-4S] cluster</name>
        <dbReference type="ChEBI" id="CHEBI:49883"/>
    </ligand>
</feature>
<dbReference type="Gene3D" id="1.10.340.30">
    <property type="entry name" value="Hypothetical protein, domain 2"/>
    <property type="match status" value="1"/>
</dbReference>
<evidence type="ECO:0000256" key="10">
    <source>
        <dbReference type="ARBA" id="ARBA00023239"/>
    </source>
</evidence>
<comment type="caution">
    <text evidence="14">The sequence shown here is derived from an EMBL/GenBank/DDBJ whole genome shotgun (WGS) entry which is preliminary data.</text>
</comment>
<feature type="binding site" evidence="12">
    <location>
        <position position="187"/>
    </location>
    <ligand>
        <name>[4Fe-4S] cluster</name>
        <dbReference type="ChEBI" id="CHEBI:49883"/>
    </ligand>
</feature>
<evidence type="ECO:0000313" key="14">
    <source>
        <dbReference type="EMBL" id="KEZ90821.1"/>
    </source>
</evidence>
<keyword evidence="15" id="KW-1185">Reference proteome</keyword>
<dbReference type="SMART" id="SM00525">
    <property type="entry name" value="FES"/>
    <property type="match status" value="1"/>
</dbReference>
<dbReference type="PROSITE" id="PS01155">
    <property type="entry name" value="ENDONUCLEASE_III_2"/>
    <property type="match status" value="1"/>
</dbReference>
<gene>
    <name evidence="12" type="primary">nth</name>
    <name evidence="14" type="ORF">IO98_06830</name>
</gene>
<keyword evidence="7 12" id="KW-0411">Iron-sulfur</keyword>
<evidence type="ECO:0000256" key="5">
    <source>
        <dbReference type="ARBA" id="ARBA00022801"/>
    </source>
</evidence>
<dbReference type="PIRSF" id="PIRSF001435">
    <property type="entry name" value="Nth"/>
    <property type="match status" value="1"/>
</dbReference>
<dbReference type="GO" id="GO:0006285">
    <property type="term" value="P:base-excision repair, AP site formation"/>
    <property type="evidence" value="ECO:0007669"/>
    <property type="project" value="TreeGrafter"/>
</dbReference>
<evidence type="ECO:0000256" key="3">
    <source>
        <dbReference type="ARBA" id="ARBA00022723"/>
    </source>
</evidence>
<keyword evidence="10 12" id="KW-0456">Lyase</keyword>
<dbReference type="STRING" id="29354.IO98_06830"/>
<evidence type="ECO:0000256" key="6">
    <source>
        <dbReference type="ARBA" id="ARBA00023004"/>
    </source>
</evidence>
<dbReference type="GO" id="GO:0140078">
    <property type="term" value="F:class I DNA-(apurinic or apyrimidinic site) endonuclease activity"/>
    <property type="evidence" value="ECO:0007669"/>
    <property type="project" value="UniProtKB-EC"/>
</dbReference>
<keyword evidence="2 12" id="KW-0004">4Fe-4S</keyword>
<evidence type="ECO:0000256" key="1">
    <source>
        <dbReference type="ARBA" id="ARBA00008343"/>
    </source>
</evidence>
<dbReference type="InterPro" id="IPR011257">
    <property type="entry name" value="DNA_glycosylase"/>
</dbReference>
<keyword evidence="6 12" id="KW-0408">Iron</keyword>
<dbReference type="InterPro" id="IPR003265">
    <property type="entry name" value="HhH-GPD_domain"/>
</dbReference>
<dbReference type="OrthoDB" id="9800977at2"/>
<evidence type="ECO:0000259" key="13">
    <source>
        <dbReference type="SMART" id="SM00478"/>
    </source>
</evidence>
<keyword evidence="5 12" id="KW-0378">Hydrolase</keyword>
<organism evidence="14 15">
    <name type="scientific">Lacrimispora celerecrescens</name>
    <dbReference type="NCBI Taxonomy" id="29354"/>
    <lineage>
        <taxon>Bacteria</taxon>
        <taxon>Bacillati</taxon>
        <taxon>Bacillota</taxon>
        <taxon>Clostridia</taxon>
        <taxon>Lachnospirales</taxon>
        <taxon>Lachnospiraceae</taxon>
        <taxon>Lacrimispora</taxon>
    </lineage>
</organism>
<dbReference type="PANTHER" id="PTHR10359">
    <property type="entry name" value="A/G-SPECIFIC ADENINE GLYCOSYLASE/ENDONUCLEASE III"/>
    <property type="match status" value="1"/>
</dbReference>
<reference evidence="14 15" key="1">
    <citation type="submission" date="2014-07" db="EMBL/GenBank/DDBJ databases">
        <title>Draft genome of Clostridium celerecrescens 152B isolated from sediments associated with methane hydrate from Krishna Godavari basin.</title>
        <authorList>
            <person name="Honkalas V.S."/>
            <person name="Dabir A.P."/>
            <person name="Arora P."/>
            <person name="Dhakephalkar P.K."/>
        </authorList>
    </citation>
    <scope>NUCLEOTIDE SEQUENCE [LARGE SCALE GENOMIC DNA]</scope>
    <source>
        <strain evidence="14 15">152B</strain>
    </source>
</reference>
<dbReference type="GO" id="GO:0019104">
    <property type="term" value="F:DNA N-glycosylase activity"/>
    <property type="evidence" value="ECO:0007669"/>
    <property type="project" value="UniProtKB-UniRule"/>
</dbReference>
<dbReference type="EMBL" id="JPME01000009">
    <property type="protein sequence ID" value="KEZ90821.1"/>
    <property type="molecule type" value="Genomic_DNA"/>
</dbReference>